<evidence type="ECO:0000256" key="5">
    <source>
        <dbReference type="ARBA" id="ARBA00022777"/>
    </source>
</evidence>
<feature type="binding site" evidence="8">
    <location>
        <position position="416"/>
    </location>
    <ligand>
        <name>Mg(2+)</name>
        <dbReference type="ChEBI" id="CHEBI:18420"/>
    </ligand>
</feature>
<dbReference type="GO" id="GO:0046872">
    <property type="term" value="F:metal ion binding"/>
    <property type="evidence" value="ECO:0007669"/>
    <property type="project" value="UniProtKB-KW"/>
</dbReference>
<dbReference type="Gene3D" id="3.30.1840.10">
    <property type="entry name" value="Polyphosphate kinase middle domain"/>
    <property type="match status" value="1"/>
</dbReference>
<name>A0A1G5RWU9_PSEXY</name>
<comment type="similarity">
    <text evidence="8 9">Belongs to the polyphosphate kinase 1 (PPK1) family.</text>
</comment>
<reference evidence="14 15" key="1">
    <citation type="submission" date="2016-10" db="EMBL/GenBank/DDBJ databases">
        <authorList>
            <person name="de Groot N.N."/>
        </authorList>
    </citation>
    <scope>NUCLEOTIDE SEQUENCE [LARGE SCALE GENOMIC DNA]</scope>
    <source>
        <strain evidence="14 15">DSM 10317</strain>
    </source>
</reference>
<keyword evidence="5 8" id="KW-0418">Kinase</keyword>
<comment type="cofactor">
    <cofactor evidence="8">
        <name>Mg(2+)</name>
        <dbReference type="ChEBI" id="CHEBI:18420"/>
    </cofactor>
</comment>
<keyword evidence="4 8" id="KW-0547">Nucleotide-binding</keyword>
<dbReference type="SUPFAM" id="SSF140356">
    <property type="entry name" value="PPK N-terminal domain-like"/>
    <property type="match status" value="1"/>
</dbReference>
<dbReference type="HAMAP" id="MF_00347">
    <property type="entry name" value="Polyphosphate_kinase"/>
    <property type="match status" value="1"/>
</dbReference>
<dbReference type="InterPro" id="IPR036830">
    <property type="entry name" value="PP_kinase_middle_dom_sf"/>
</dbReference>
<evidence type="ECO:0000259" key="13">
    <source>
        <dbReference type="Pfam" id="PF17941"/>
    </source>
</evidence>
<dbReference type="GO" id="GO:0008976">
    <property type="term" value="F:polyphosphate kinase activity"/>
    <property type="evidence" value="ECO:0007669"/>
    <property type="project" value="UniProtKB-UniRule"/>
</dbReference>
<dbReference type="InterPro" id="IPR036832">
    <property type="entry name" value="PPK_N_dom_sf"/>
</dbReference>
<dbReference type="CDD" id="cd09168">
    <property type="entry name" value="PLDc_PaPPK1_C2_like"/>
    <property type="match status" value="1"/>
</dbReference>
<evidence type="ECO:0000259" key="10">
    <source>
        <dbReference type="Pfam" id="PF02503"/>
    </source>
</evidence>
<dbReference type="SUPFAM" id="SSF56024">
    <property type="entry name" value="Phospholipase D/nuclease"/>
    <property type="match status" value="2"/>
</dbReference>
<comment type="PTM">
    <text evidence="8 9">An intermediate of this reaction is the autophosphorylated ppk in which a phosphate is covalently linked to a histidine residue through a N-P bond.</text>
</comment>
<feature type="domain" description="Polyphosphate kinase middle" evidence="10">
    <location>
        <begin position="127"/>
        <end position="315"/>
    </location>
</feature>
<evidence type="ECO:0000259" key="11">
    <source>
        <dbReference type="Pfam" id="PF13089"/>
    </source>
</evidence>
<evidence type="ECO:0000256" key="6">
    <source>
        <dbReference type="ARBA" id="ARBA00022840"/>
    </source>
</evidence>
<feature type="binding site" evidence="8">
    <location>
        <position position="603"/>
    </location>
    <ligand>
        <name>ATP</name>
        <dbReference type="ChEBI" id="CHEBI:30616"/>
    </ligand>
</feature>
<organism evidence="14 15">
    <name type="scientific">Pseudobutyrivibrio xylanivorans</name>
    <dbReference type="NCBI Taxonomy" id="185007"/>
    <lineage>
        <taxon>Bacteria</taxon>
        <taxon>Bacillati</taxon>
        <taxon>Bacillota</taxon>
        <taxon>Clostridia</taxon>
        <taxon>Lachnospirales</taxon>
        <taxon>Lachnospiraceae</taxon>
        <taxon>Pseudobutyrivibrio</taxon>
    </lineage>
</organism>
<keyword evidence="6 8" id="KW-0067">ATP-binding</keyword>
<dbReference type="Gene3D" id="1.20.58.310">
    <property type="entry name" value="Polyphosphate kinase N-terminal domain"/>
    <property type="match status" value="1"/>
</dbReference>
<comment type="function">
    <text evidence="8 9">Catalyzes the reversible transfer of the terminal phosphate of ATP to form a long-chain polyphosphate (polyP).</text>
</comment>
<dbReference type="GO" id="GO:0005524">
    <property type="term" value="F:ATP binding"/>
    <property type="evidence" value="ECO:0007669"/>
    <property type="project" value="UniProtKB-KW"/>
</dbReference>
<dbReference type="AlphaFoldDB" id="A0A1G5RWU9"/>
<dbReference type="InterPro" id="IPR041108">
    <property type="entry name" value="PP_kinase_C_1"/>
</dbReference>
<feature type="binding site" evidence="8">
    <location>
        <position position="479"/>
    </location>
    <ligand>
        <name>ATP</name>
        <dbReference type="ChEBI" id="CHEBI:30616"/>
    </ligand>
</feature>
<dbReference type="Gene3D" id="3.30.870.10">
    <property type="entry name" value="Endonuclease Chain A"/>
    <property type="match status" value="2"/>
</dbReference>
<dbReference type="NCBIfam" id="NF003917">
    <property type="entry name" value="PRK05443.1-1"/>
    <property type="match status" value="1"/>
</dbReference>
<evidence type="ECO:0000256" key="4">
    <source>
        <dbReference type="ARBA" id="ARBA00022741"/>
    </source>
</evidence>
<dbReference type="Pfam" id="PF17941">
    <property type="entry name" value="PP_kinase_C_1"/>
    <property type="match status" value="1"/>
</dbReference>
<dbReference type="InterPro" id="IPR003414">
    <property type="entry name" value="PP_kinase"/>
</dbReference>
<accession>A0A1G5RWU9</accession>
<dbReference type="FunFam" id="3.30.870.10:FF:000001">
    <property type="entry name" value="Polyphosphate kinase"/>
    <property type="match status" value="1"/>
</dbReference>
<feature type="binding site" evidence="8">
    <location>
        <position position="386"/>
    </location>
    <ligand>
        <name>Mg(2+)</name>
        <dbReference type="ChEBI" id="CHEBI:18420"/>
    </ligand>
</feature>
<dbReference type="NCBIfam" id="NF003921">
    <property type="entry name" value="PRK05443.2-2"/>
    <property type="match status" value="1"/>
</dbReference>
<dbReference type="PANTHER" id="PTHR30218:SF0">
    <property type="entry name" value="POLYPHOSPHATE KINASE"/>
    <property type="match status" value="1"/>
</dbReference>
<evidence type="ECO:0000313" key="14">
    <source>
        <dbReference type="EMBL" id="SCZ78397.1"/>
    </source>
</evidence>
<feature type="domain" description="Polyphosphate kinase C-terminal" evidence="13">
    <location>
        <begin position="342"/>
        <end position="507"/>
    </location>
</feature>
<dbReference type="InterPro" id="IPR025200">
    <property type="entry name" value="PPK_C_dom2"/>
</dbReference>
<evidence type="ECO:0000313" key="15">
    <source>
        <dbReference type="Proteomes" id="UP000199428"/>
    </source>
</evidence>
<dbReference type="NCBIfam" id="NF003920">
    <property type="entry name" value="PRK05443.2-1"/>
    <property type="match status" value="1"/>
</dbReference>
<dbReference type="InterPro" id="IPR024953">
    <property type="entry name" value="PP_kinase_middle"/>
</dbReference>
<keyword evidence="1 8" id="KW-0597">Phosphoprotein</keyword>
<feature type="domain" description="Polyphosphate kinase N-terminal" evidence="11">
    <location>
        <begin position="12"/>
        <end position="117"/>
    </location>
</feature>
<keyword evidence="2 8" id="KW-0808">Transferase</keyword>
<dbReference type="Pfam" id="PF13089">
    <property type="entry name" value="PP_kinase_N"/>
    <property type="match status" value="1"/>
</dbReference>
<dbReference type="GO" id="GO:0009358">
    <property type="term" value="C:polyphosphate kinase complex"/>
    <property type="evidence" value="ECO:0007669"/>
    <property type="project" value="InterPro"/>
</dbReference>
<dbReference type="Proteomes" id="UP000199428">
    <property type="component" value="Unassembled WGS sequence"/>
</dbReference>
<dbReference type="SUPFAM" id="SSF143724">
    <property type="entry name" value="PHP14-like"/>
    <property type="match status" value="1"/>
</dbReference>
<feature type="active site" description="Phosphohistidine intermediate" evidence="8">
    <location>
        <position position="446"/>
    </location>
</feature>
<dbReference type="GO" id="GO:0006799">
    <property type="term" value="P:polyphosphate biosynthetic process"/>
    <property type="evidence" value="ECO:0007669"/>
    <property type="project" value="UniProtKB-UniRule"/>
</dbReference>
<dbReference type="InterPro" id="IPR025198">
    <property type="entry name" value="PPK_N_dom"/>
</dbReference>
<evidence type="ECO:0000256" key="3">
    <source>
        <dbReference type="ARBA" id="ARBA00022723"/>
    </source>
</evidence>
<gene>
    <name evidence="8" type="primary">ppk</name>
    <name evidence="14" type="ORF">SAMN02910350_01244</name>
</gene>
<comment type="catalytic activity">
    <reaction evidence="8 9">
        <text>[phosphate](n) + ATP = [phosphate](n+1) + ADP</text>
        <dbReference type="Rhea" id="RHEA:19573"/>
        <dbReference type="Rhea" id="RHEA-COMP:9859"/>
        <dbReference type="Rhea" id="RHEA-COMP:14280"/>
        <dbReference type="ChEBI" id="CHEBI:16838"/>
        <dbReference type="ChEBI" id="CHEBI:30616"/>
        <dbReference type="ChEBI" id="CHEBI:456216"/>
        <dbReference type="EC" id="2.7.4.1"/>
    </reaction>
</comment>
<sequence length="720" mass="82030">MAKIDISDAKYYDNRELSWLKFERRVLNEATNKELPILERLKFVSITSSNLDEFFMVRVASLKDMEHAGYTKPDIAGMTPTEQLIAINEKTRELVDFQYNTFNRSLTPILKDKGIIIYEKYEDLNQEQLKFMDSFFMSQVYPVLTPMAFDASRPFPLIRNKSLNIAALIEKKKDSVGAGAEGDDVEFATVQVPSVLPRFVKLPADEKGHDCFILLEQIIERNMDKLFLNYNVVAASPYRIMRNADFNIDEEGAEDLLIEIEKQIKSRQWGEVIRLEVEASINKRLLAILKKNLGVNEIDIYKIKGPIDLTFLMKLYGIEGHSELRLPGFKPQENPRLRSGDKIFDEIKKGDILLHHPYETFDPVVDFIAQAAFDPQVLAIKQTLYRVSGNSPIIASLAHAAENGKQVTVLVELKARFDEENNIIWAKKLEKAGCHVIYGLVGLKTHCKIALVVRREEDGIRRYVHLGTGNYNDSTAKLYTDCGMLTCRESYGEDATAVFNMLSGYSEPASWNKLVLAPLWLRDTFINLIDREINNAKDGREAVIVAKMNSLCDKGIIEKLYEASNAGVKIHLIIRGICCLRTAIPGVSENIHVSSIVGTYLEHARIFYFYNNGLEDIYMGSADWMPRNLDRRVEIMFPVEDSILKSQVKHILDVQLGDTLKAYEMTEDGSYVRIKPSRGKKPVGAQDTFCKEAKRSIEPEIDFFKKRTFVPILANEVFDE</sequence>
<dbReference type="NCBIfam" id="TIGR03705">
    <property type="entry name" value="poly_P_kin"/>
    <property type="match status" value="1"/>
</dbReference>
<protein>
    <recommendedName>
        <fullName evidence="8 9">Polyphosphate kinase</fullName>
        <ecNumber evidence="8 9">2.7.4.1</ecNumber>
    </recommendedName>
    <alternativeName>
        <fullName evidence="8">ATP-polyphosphate phosphotransferase</fullName>
    </alternativeName>
    <alternativeName>
        <fullName evidence="8">Polyphosphoric acid kinase</fullName>
    </alternativeName>
</protein>
<evidence type="ECO:0000256" key="8">
    <source>
        <dbReference type="HAMAP-Rule" id="MF_00347"/>
    </source>
</evidence>
<dbReference type="EC" id="2.7.4.1" evidence="8 9"/>
<dbReference type="EMBL" id="FMWK01000005">
    <property type="protein sequence ID" value="SCZ78397.1"/>
    <property type="molecule type" value="Genomic_DNA"/>
</dbReference>
<evidence type="ECO:0000256" key="1">
    <source>
        <dbReference type="ARBA" id="ARBA00022553"/>
    </source>
</evidence>
<evidence type="ECO:0000256" key="2">
    <source>
        <dbReference type="ARBA" id="ARBA00022679"/>
    </source>
</evidence>
<feature type="binding site" evidence="8">
    <location>
        <position position="50"/>
    </location>
    <ligand>
        <name>ATP</name>
        <dbReference type="ChEBI" id="CHEBI:30616"/>
    </ligand>
</feature>
<feature type="domain" description="Polyphosphate kinase C-terminal" evidence="12">
    <location>
        <begin position="514"/>
        <end position="686"/>
    </location>
</feature>
<dbReference type="Pfam" id="PF13090">
    <property type="entry name" value="PP_kinase_C"/>
    <property type="match status" value="1"/>
</dbReference>
<dbReference type="RefSeq" id="WP_090162134.1">
    <property type="nucleotide sequence ID" value="NZ_FMWK01000005.1"/>
</dbReference>
<keyword evidence="3 8" id="KW-0479">Metal-binding</keyword>
<feature type="binding site" evidence="8">
    <location>
        <position position="575"/>
    </location>
    <ligand>
        <name>ATP</name>
        <dbReference type="ChEBI" id="CHEBI:30616"/>
    </ligand>
</feature>
<dbReference type="NCBIfam" id="NF003918">
    <property type="entry name" value="PRK05443.1-2"/>
    <property type="match status" value="1"/>
</dbReference>
<dbReference type="PANTHER" id="PTHR30218">
    <property type="entry name" value="POLYPHOSPHATE KINASE"/>
    <property type="match status" value="1"/>
</dbReference>
<dbReference type="PIRSF" id="PIRSF015589">
    <property type="entry name" value="PP_kinase"/>
    <property type="match status" value="1"/>
</dbReference>
<keyword evidence="7 8" id="KW-0460">Magnesium</keyword>
<dbReference type="CDD" id="cd09165">
    <property type="entry name" value="PLDc_PaPPK1_C1_like"/>
    <property type="match status" value="1"/>
</dbReference>
<dbReference type="Pfam" id="PF02503">
    <property type="entry name" value="PP_kinase"/>
    <property type="match status" value="1"/>
</dbReference>
<evidence type="ECO:0000256" key="9">
    <source>
        <dbReference type="RuleBase" id="RU003800"/>
    </source>
</evidence>
<evidence type="ECO:0000256" key="7">
    <source>
        <dbReference type="ARBA" id="ARBA00022842"/>
    </source>
</evidence>
<evidence type="ECO:0000259" key="12">
    <source>
        <dbReference type="Pfam" id="PF13090"/>
    </source>
</evidence>
<proteinExistence type="inferred from homology"/>